<keyword evidence="4" id="KW-1185">Reference proteome</keyword>
<sequence length="412" mass="48731">MKQRILTIILMLSVMTIYANGIVFTQGKWNEIKAKAKKENKLIFIDCYTSWCGPCKKMEKEIFSLKAVGEIFNANYVNYKMDMEKGEGIDLAKQYHIGAYPTFLWLNYKGEIIHRVVGYFNEKQFLEQSTKAINGGNYDQVLETNYLKNKSNPAIVKEYLDYLKQTADYRSIDVTKVYLSIIPEQEYTSVYVFQLLNKNLNDPFNKVFNYVLDNRQTFDEKFQKANVELMITNVYEKYARSLSNQVLKGNSFDKLAYENFVKLMKKSQYKDQEDLSDKILIKTLEYKKDWLAYADKINSKILIKGYQNIFYRDYQEWIKPILLSNCNEPQVLKSTLQWIDYSIEINTIFDMKYIKKDWENKISILEKMKNKETELLNAKTELTLLNYLEDKQKLALKLSAEKKEMLKSMLKL</sequence>
<proteinExistence type="predicted"/>
<dbReference type="InterPro" id="IPR017937">
    <property type="entry name" value="Thioredoxin_CS"/>
</dbReference>
<accession>A0ABU9HLE2</accession>
<evidence type="ECO:0000259" key="2">
    <source>
        <dbReference type="PROSITE" id="PS51352"/>
    </source>
</evidence>
<gene>
    <name evidence="3" type="ORF">AAEO59_07750</name>
</gene>
<name>A0ABU9HLE2_9FLAO</name>
<reference evidence="3 4" key="1">
    <citation type="submission" date="2024-04" db="EMBL/GenBank/DDBJ databases">
        <title>Flavobacterium sp. DGU99 16S ribosomal RNA gene Genome sequencing and assembly.</title>
        <authorList>
            <person name="Park S."/>
        </authorList>
    </citation>
    <scope>NUCLEOTIDE SEQUENCE [LARGE SCALE GENOMIC DNA]</scope>
    <source>
        <strain evidence="3 4">DGU99</strain>
    </source>
</reference>
<dbReference type="PROSITE" id="PS00194">
    <property type="entry name" value="THIOREDOXIN_1"/>
    <property type="match status" value="1"/>
</dbReference>
<evidence type="ECO:0000313" key="4">
    <source>
        <dbReference type="Proteomes" id="UP001398556"/>
    </source>
</evidence>
<dbReference type="Proteomes" id="UP001398556">
    <property type="component" value="Unassembled WGS sequence"/>
</dbReference>
<feature type="domain" description="Thioredoxin" evidence="2">
    <location>
        <begin position="3"/>
        <end position="134"/>
    </location>
</feature>
<dbReference type="PANTHER" id="PTHR43601">
    <property type="entry name" value="THIOREDOXIN, MITOCHONDRIAL"/>
    <property type="match status" value="1"/>
</dbReference>
<dbReference type="RefSeq" id="WP_341700163.1">
    <property type="nucleotide sequence ID" value="NZ_JBBYHU010000012.1"/>
</dbReference>
<comment type="caution">
    <text evidence="3">The sequence shown here is derived from an EMBL/GenBank/DDBJ whole genome shotgun (WGS) entry which is preliminary data.</text>
</comment>
<dbReference type="InterPro" id="IPR012336">
    <property type="entry name" value="Thioredoxin-like_fold"/>
</dbReference>
<dbReference type="InterPro" id="IPR036249">
    <property type="entry name" value="Thioredoxin-like_sf"/>
</dbReference>
<organism evidence="3 4">
    <name type="scientific">Flavobacterium flavipallidum</name>
    <dbReference type="NCBI Taxonomy" id="3139140"/>
    <lineage>
        <taxon>Bacteria</taxon>
        <taxon>Pseudomonadati</taxon>
        <taxon>Bacteroidota</taxon>
        <taxon>Flavobacteriia</taxon>
        <taxon>Flavobacteriales</taxon>
        <taxon>Flavobacteriaceae</taxon>
        <taxon>Flavobacterium</taxon>
    </lineage>
</organism>
<dbReference type="EMBL" id="JBBYHU010000012">
    <property type="protein sequence ID" value="MEL1240936.1"/>
    <property type="molecule type" value="Genomic_DNA"/>
</dbReference>
<dbReference type="SUPFAM" id="SSF52833">
    <property type="entry name" value="Thioredoxin-like"/>
    <property type="match status" value="1"/>
</dbReference>
<evidence type="ECO:0000313" key="3">
    <source>
        <dbReference type="EMBL" id="MEL1240936.1"/>
    </source>
</evidence>
<protein>
    <submittedName>
        <fullName evidence="3">Thioredoxin family protein</fullName>
    </submittedName>
</protein>
<dbReference type="Gene3D" id="3.40.30.10">
    <property type="entry name" value="Glutaredoxin"/>
    <property type="match status" value="1"/>
</dbReference>
<dbReference type="InterPro" id="IPR013766">
    <property type="entry name" value="Thioredoxin_domain"/>
</dbReference>
<keyword evidence="1" id="KW-0676">Redox-active center</keyword>
<dbReference type="CDD" id="cd02947">
    <property type="entry name" value="TRX_family"/>
    <property type="match status" value="1"/>
</dbReference>
<dbReference type="PANTHER" id="PTHR43601:SF3">
    <property type="entry name" value="THIOREDOXIN, MITOCHONDRIAL"/>
    <property type="match status" value="1"/>
</dbReference>
<dbReference type="PROSITE" id="PS51352">
    <property type="entry name" value="THIOREDOXIN_2"/>
    <property type="match status" value="1"/>
</dbReference>
<evidence type="ECO:0000256" key="1">
    <source>
        <dbReference type="ARBA" id="ARBA00023284"/>
    </source>
</evidence>
<dbReference type="Pfam" id="PF13098">
    <property type="entry name" value="Thioredoxin_2"/>
    <property type="match status" value="1"/>
</dbReference>